<dbReference type="AlphaFoldDB" id="A0A699XA68"/>
<feature type="non-terminal residue" evidence="1">
    <location>
        <position position="101"/>
    </location>
</feature>
<reference evidence="1" key="1">
    <citation type="journal article" date="2019" name="Sci. Rep.">
        <title>Draft genome of Tanacetum cinerariifolium, the natural source of mosquito coil.</title>
        <authorList>
            <person name="Yamashiro T."/>
            <person name="Shiraishi A."/>
            <person name="Satake H."/>
            <person name="Nakayama K."/>
        </authorList>
    </citation>
    <scope>NUCLEOTIDE SEQUENCE</scope>
</reference>
<organism evidence="1">
    <name type="scientific">Tanacetum cinerariifolium</name>
    <name type="common">Dalmatian daisy</name>
    <name type="synonym">Chrysanthemum cinerariifolium</name>
    <dbReference type="NCBI Taxonomy" id="118510"/>
    <lineage>
        <taxon>Eukaryota</taxon>
        <taxon>Viridiplantae</taxon>
        <taxon>Streptophyta</taxon>
        <taxon>Embryophyta</taxon>
        <taxon>Tracheophyta</taxon>
        <taxon>Spermatophyta</taxon>
        <taxon>Magnoliopsida</taxon>
        <taxon>eudicotyledons</taxon>
        <taxon>Gunneridae</taxon>
        <taxon>Pentapetalae</taxon>
        <taxon>asterids</taxon>
        <taxon>campanulids</taxon>
        <taxon>Asterales</taxon>
        <taxon>Asteraceae</taxon>
        <taxon>Asteroideae</taxon>
        <taxon>Anthemideae</taxon>
        <taxon>Anthemidinae</taxon>
        <taxon>Tanacetum</taxon>
    </lineage>
</organism>
<protein>
    <submittedName>
        <fullName evidence="1">Uncharacterized protein</fullName>
    </submittedName>
</protein>
<sequence>MWAPEYEWARARGLATGLVDMDNNRAWVPMLATSPSVAAQLEQVLYRGWMLTAAEYSQLVQLLPLAVSPAEYLSSHQATGWYETVAAHTFPSRFLTEPAPL</sequence>
<accession>A0A699XA68</accession>
<comment type="caution">
    <text evidence="1">The sequence shown here is derived from an EMBL/GenBank/DDBJ whole genome shotgun (WGS) entry which is preliminary data.</text>
</comment>
<proteinExistence type="predicted"/>
<gene>
    <name evidence="1" type="ORF">Tci_925680</name>
</gene>
<dbReference type="EMBL" id="BKCJ011797584">
    <property type="protein sequence ID" value="GFD53711.1"/>
    <property type="molecule type" value="Genomic_DNA"/>
</dbReference>
<name>A0A699XA68_TANCI</name>
<evidence type="ECO:0000313" key="1">
    <source>
        <dbReference type="EMBL" id="GFD53711.1"/>
    </source>
</evidence>